<feature type="transmembrane region" description="Helical" evidence="1">
    <location>
        <begin position="20"/>
        <end position="41"/>
    </location>
</feature>
<feature type="transmembrane region" description="Helical" evidence="1">
    <location>
        <begin position="448"/>
        <end position="472"/>
    </location>
</feature>
<keyword evidence="1" id="KW-0472">Membrane</keyword>
<gene>
    <name evidence="2" type="ORF">Bca52824_055085</name>
</gene>
<keyword evidence="1" id="KW-1133">Transmembrane helix</keyword>
<dbReference type="EMBL" id="JAAMPC010000011">
    <property type="protein sequence ID" value="KAG2283865.1"/>
    <property type="molecule type" value="Genomic_DNA"/>
</dbReference>
<organism evidence="2 3">
    <name type="scientific">Brassica carinata</name>
    <name type="common">Ethiopian mustard</name>
    <name type="synonym">Abyssinian cabbage</name>
    <dbReference type="NCBI Taxonomy" id="52824"/>
    <lineage>
        <taxon>Eukaryota</taxon>
        <taxon>Viridiplantae</taxon>
        <taxon>Streptophyta</taxon>
        <taxon>Embryophyta</taxon>
        <taxon>Tracheophyta</taxon>
        <taxon>Spermatophyta</taxon>
        <taxon>Magnoliopsida</taxon>
        <taxon>eudicotyledons</taxon>
        <taxon>Gunneridae</taxon>
        <taxon>Pentapetalae</taxon>
        <taxon>rosids</taxon>
        <taxon>malvids</taxon>
        <taxon>Brassicales</taxon>
        <taxon>Brassicaceae</taxon>
        <taxon>Brassiceae</taxon>
        <taxon>Brassica</taxon>
    </lineage>
</organism>
<feature type="transmembrane region" description="Helical" evidence="1">
    <location>
        <begin position="278"/>
        <end position="299"/>
    </location>
</feature>
<dbReference type="Proteomes" id="UP000886595">
    <property type="component" value="Unassembled WGS sequence"/>
</dbReference>
<evidence type="ECO:0000313" key="2">
    <source>
        <dbReference type="EMBL" id="KAG2283865.1"/>
    </source>
</evidence>
<name>A0A8X7R8Q9_BRACI</name>
<comment type="caution">
    <text evidence="2">The sequence shown here is derived from an EMBL/GenBank/DDBJ whole genome shotgun (WGS) entry which is preliminary data.</text>
</comment>
<protein>
    <submittedName>
        <fullName evidence="2">Uncharacterized protein</fullName>
    </submittedName>
</protein>
<keyword evidence="1" id="KW-0812">Transmembrane</keyword>
<accession>A0A8X7R8Q9</accession>
<dbReference type="OrthoDB" id="10382480at2759"/>
<reference evidence="2 3" key="1">
    <citation type="submission" date="2020-02" db="EMBL/GenBank/DDBJ databases">
        <authorList>
            <person name="Ma Q."/>
            <person name="Huang Y."/>
            <person name="Song X."/>
            <person name="Pei D."/>
        </authorList>
    </citation>
    <scope>NUCLEOTIDE SEQUENCE [LARGE SCALE GENOMIC DNA]</scope>
    <source>
        <strain evidence="2">Sxm20200214</strain>
        <tissue evidence="2">Leaf</tissue>
    </source>
</reference>
<evidence type="ECO:0000313" key="3">
    <source>
        <dbReference type="Proteomes" id="UP000886595"/>
    </source>
</evidence>
<keyword evidence="3" id="KW-1185">Reference proteome</keyword>
<dbReference type="AlphaFoldDB" id="A0A8X7R8Q9"/>
<sequence length="482" mass="52505">MISGAGDFSRRRRDSSPPDLLSFFVYSVFFYLGLCFHPLLLNRALEPDIAMALSIWLLLSTVLSTVTHSRLVAIFVASSLVVVHAPAQLAVTPVSITLLVTAQLTEASGCVKSACTFTESIHMAPTTSIQSTHARLSSPQSPVPVTISNRISPTLANCLLGLYADKLSSNIEAAPSWHVLNGAELHSLKLSPTPSSPICGPLWPCLLPQPGTESAKGPFFPPRLDLPDPPDCASSGFSEPPSRFIKDSEPSSDDQYLIYSLTDSMKQRTRLGSAKARVCVLNNVLALPWILVNVIYISWSEVFEKSIVYMGLETTLASVYRVHLAQSRDVMLNLRTLFVQPSQVSRVCSNSNFVTCAIRFQGPSSRFISDKSRTGILSISVEIYLVSSESFVGVRAALARSASFQALLVGLFNVDSDYFMLVVVTYLVVHLMISHGSPVVEQVSLVKFVMFCLAVLLVFNKLSSFPLVFILLPLSIAPDVIT</sequence>
<proteinExistence type="predicted"/>
<feature type="transmembrane region" description="Helical" evidence="1">
    <location>
        <begin position="48"/>
        <end position="66"/>
    </location>
</feature>
<feature type="transmembrane region" description="Helical" evidence="1">
    <location>
        <begin position="418"/>
        <end position="436"/>
    </location>
</feature>
<evidence type="ECO:0000256" key="1">
    <source>
        <dbReference type="SAM" id="Phobius"/>
    </source>
</evidence>